<comment type="caution">
    <text evidence="8">The sequence shown here is derived from an EMBL/GenBank/DDBJ whole genome shotgun (WGS) entry which is preliminary data.</text>
</comment>
<dbReference type="GO" id="GO:0022857">
    <property type="term" value="F:transmembrane transporter activity"/>
    <property type="evidence" value="ECO:0007669"/>
    <property type="project" value="InterPro"/>
</dbReference>
<dbReference type="EMBL" id="ASWO01000005">
    <property type="protein sequence ID" value="EOT83796.1"/>
    <property type="molecule type" value="Genomic_DNA"/>
</dbReference>
<dbReference type="GO" id="GO:0005886">
    <property type="term" value="C:plasma membrane"/>
    <property type="evidence" value="ECO:0007669"/>
    <property type="project" value="UniProtKB-SubCell"/>
</dbReference>
<dbReference type="PIRSF" id="PIRSF006060">
    <property type="entry name" value="AA_transporter"/>
    <property type="match status" value="1"/>
</dbReference>
<dbReference type="PATRIC" id="fig|1140003.3.peg.1115"/>
<dbReference type="InterPro" id="IPR050367">
    <property type="entry name" value="APC_superfamily"/>
</dbReference>
<dbReference type="eggNOG" id="COG0531">
    <property type="taxonomic scope" value="Bacteria"/>
</dbReference>
<dbReference type="InterPro" id="IPR002293">
    <property type="entry name" value="AA/rel_permease1"/>
</dbReference>
<comment type="subcellular location">
    <subcellularLocation>
        <location evidence="1">Cell membrane</location>
        <topology evidence="1">Multi-pass membrane protein</topology>
    </subcellularLocation>
</comment>
<dbReference type="Proteomes" id="UP000015961">
    <property type="component" value="Unassembled WGS sequence"/>
</dbReference>
<feature type="transmembrane region" description="Helical" evidence="7">
    <location>
        <begin position="130"/>
        <end position="153"/>
    </location>
</feature>
<evidence type="ECO:0000313" key="8">
    <source>
        <dbReference type="EMBL" id="EOT83796.1"/>
    </source>
</evidence>
<dbReference type="Gene3D" id="1.20.1740.10">
    <property type="entry name" value="Amino acid/polyamine transporter I"/>
    <property type="match status" value="1"/>
</dbReference>
<evidence type="ECO:0000256" key="6">
    <source>
        <dbReference type="ARBA" id="ARBA00023136"/>
    </source>
</evidence>
<keyword evidence="9" id="KW-1185">Reference proteome</keyword>
<dbReference type="PANTHER" id="PTHR42770">
    <property type="entry name" value="AMINO ACID TRANSPORTER-RELATED"/>
    <property type="match status" value="1"/>
</dbReference>
<organism evidence="8 9">
    <name type="scientific">Enterococcus sulfureus ATCC 49903</name>
    <dbReference type="NCBI Taxonomy" id="1140003"/>
    <lineage>
        <taxon>Bacteria</taxon>
        <taxon>Bacillati</taxon>
        <taxon>Bacillota</taxon>
        <taxon>Bacilli</taxon>
        <taxon>Lactobacillales</taxon>
        <taxon>Enterococcaceae</taxon>
        <taxon>Enterococcus</taxon>
    </lineage>
</organism>
<evidence type="ECO:0000256" key="4">
    <source>
        <dbReference type="ARBA" id="ARBA00022692"/>
    </source>
</evidence>
<evidence type="ECO:0000256" key="3">
    <source>
        <dbReference type="ARBA" id="ARBA00022475"/>
    </source>
</evidence>
<feature type="transmembrane region" description="Helical" evidence="7">
    <location>
        <begin position="287"/>
        <end position="309"/>
    </location>
</feature>
<keyword evidence="6 7" id="KW-0472">Membrane</keyword>
<dbReference type="RefSeq" id="WP_016185609.1">
    <property type="nucleotide sequence ID" value="NZ_ASWO01000005.1"/>
</dbReference>
<proteinExistence type="predicted"/>
<dbReference type="Pfam" id="PF13520">
    <property type="entry name" value="AA_permease_2"/>
    <property type="match status" value="1"/>
</dbReference>
<feature type="transmembrane region" description="Helical" evidence="7">
    <location>
        <begin position="165"/>
        <end position="183"/>
    </location>
</feature>
<sequence>MALNKKFTRAKLLIIIITTVFSFSSMSDAFFLKSYSAIPWFILCAIVYFFPYCIILSDLTSVYQDEKGGVYSWLKETNTEKVAFIATFLWYGSYFTWIISLVMKTWIPLSILIFGKDLTGSNQSVWHLSAIQWVGILSILLIIVMTLATFGGFRNISFFSVMSGRFMLFLVSVMFVGSLFLFIGHHGQFAEPLHVNNLFKSQGQFQTPIENLSFLLFGITAFGGLDTVSSLVNNTGELKRNFGKYLLVSGIVILSMYILGVIFWGAGINVQEFIHGPYHLGNLMYGLMGQLSLNITNLLGLSASAGAVLTTIFMRLTALTLFTAYISLLSILFFVPIRSLLESIRGMRGDNVTEERQKIQLKKALGLQAVFIALFVFVLSFQNQWAAALYNKLTIMTNISRSIPYLLVALSYPKFKQLYPTHPYLSFVNNKKVTYLLSGLVALAVFLGIVFSVYQKISVKQFVDASWLVSGPLLFSVVGYVFYKMIVKNPNKLA</sequence>
<feature type="transmembrane region" description="Helical" evidence="7">
    <location>
        <begin position="212"/>
        <end position="233"/>
    </location>
</feature>
<feature type="transmembrane region" description="Helical" evidence="7">
    <location>
        <begin position="82"/>
        <end position="103"/>
    </location>
</feature>
<evidence type="ECO:0000256" key="1">
    <source>
        <dbReference type="ARBA" id="ARBA00004651"/>
    </source>
</evidence>
<keyword evidence="5 7" id="KW-1133">Transmembrane helix</keyword>
<dbReference type="OrthoDB" id="92719at2"/>
<keyword evidence="4 7" id="KW-0812">Transmembrane</keyword>
<accession>S0P5W0</accession>
<evidence type="ECO:0008006" key="10">
    <source>
        <dbReference type="Google" id="ProtNLM"/>
    </source>
</evidence>
<gene>
    <name evidence="8" type="ORF">I573_01521</name>
</gene>
<protein>
    <recommendedName>
        <fullName evidence="10">Amino acid permease</fullName>
    </recommendedName>
</protein>
<dbReference type="AlphaFoldDB" id="S0P5W0"/>
<reference evidence="8 9" key="1">
    <citation type="submission" date="2013-03" db="EMBL/GenBank/DDBJ databases">
        <title>The Genome Sequence of Enterococcus sulfureus ATCC_49903 (PacBio/Illumina hybrid assembly).</title>
        <authorList>
            <consortium name="The Broad Institute Genomics Platform"/>
            <consortium name="The Broad Institute Genome Sequencing Center for Infectious Disease"/>
            <person name="Earl A."/>
            <person name="Russ C."/>
            <person name="Gilmore M."/>
            <person name="Surin D."/>
            <person name="Walker B."/>
            <person name="Young S."/>
            <person name="Zeng Q."/>
            <person name="Gargeya S."/>
            <person name="Fitzgerald M."/>
            <person name="Haas B."/>
            <person name="Abouelleil A."/>
            <person name="Allen A.W."/>
            <person name="Alvarado L."/>
            <person name="Arachchi H.M."/>
            <person name="Berlin A.M."/>
            <person name="Chapman S.B."/>
            <person name="Gainer-Dewar J."/>
            <person name="Goldberg J."/>
            <person name="Griggs A."/>
            <person name="Gujja S."/>
            <person name="Hansen M."/>
            <person name="Howarth C."/>
            <person name="Imamovic A."/>
            <person name="Ireland A."/>
            <person name="Larimer J."/>
            <person name="McCowan C."/>
            <person name="Murphy C."/>
            <person name="Pearson M."/>
            <person name="Poon T.W."/>
            <person name="Priest M."/>
            <person name="Roberts A."/>
            <person name="Saif S."/>
            <person name="Shea T."/>
            <person name="Sisk P."/>
            <person name="Sykes S."/>
            <person name="Wortman J."/>
            <person name="Nusbaum C."/>
            <person name="Birren B."/>
        </authorList>
    </citation>
    <scope>NUCLEOTIDE SEQUENCE [LARGE SCALE GENOMIC DNA]</scope>
    <source>
        <strain evidence="8 9">ATCC 49903</strain>
    </source>
</reference>
<keyword evidence="3" id="KW-1003">Cell membrane</keyword>
<dbReference type="PANTHER" id="PTHR42770:SF15">
    <property type="entry name" value="GLUTAMATE_GAMMA-AMINOBUTYRATE ANTIPORTER-RELATED"/>
    <property type="match status" value="1"/>
</dbReference>
<feature type="transmembrane region" description="Helical" evidence="7">
    <location>
        <begin position="12"/>
        <end position="32"/>
    </location>
</feature>
<keyword evidence="2" id="KW-0813">Transport</keyword>
<evidence type="ECO:0000256" key="7">
    <source>
        <dbReference type="SAM" id="Phobius"/>
    </source>
</evidence>
<feature type="transmembrane region" description="Helical" evidence="7">
    <location>
        <begin position="364"/>
        <end position="381"/>
    </location>
</feature>
<name>S0P5W0_9ENTE</name>
<feature type="transmembrane region" description="Helical" evidence="7">
    <location>
        <begin position="316"/>
        <end position="337"/>
    </location>
</feature>
<dbReference type="STRING" id="1140003.OMY_01157"/>
<feature type="transmembrane region" description="Helical" evidence="7">
    <location>
        <begin position="38"/>
        <end position="61"/>
    </location>
</feature>
<feature type="transmembrane region" description="Helical" evidence="7">
    <location>
        <begin position="465"/>
        <end position="483"/>
    </location>
</feature>
<evidence type="ECO:0000313" key="9">
    <source>
        <dbReference type="Proteomes" id="UP000015961"/>
    </source>
</evidence>
<feature type="transmembrane region" description="Helical" evidence="7">
    <location>
        <begin position="245"/>
        <end position="267"/>
    </location>
</feature>
<feature type="transmembrane region" description="Helical" evidence="7">
    <location>
        <begin position="433"/>
        <end position="453"/>
    </location>
</feature>
<evidence type="ECO:0000256" key="5">
    <source>
        <dbReference type="ARBA" id="ARBA00022989"/>
    </source>
</evidence>
<evidence type="ECO:0000256" key="2">
    <source>
        <dbReference type="ARBA" id="ARBA00022448"/>
    </source>
</evidence>